<protein>
    <recommendedName>
        <fullName evidence="4">Lipoxygenase domain-containing protein</fullName>
    </recommendedName>
</protein>
<evidence type="ECO:0000256" key="3">
    <source>
        <dbReference type="ARBA" id="ARBA00023002"/>
    </source>
</evidence>
<gene>
    <name evidence="5" type="ORF">F8388_000093</name>
</gene>
<dbReference type="PRINTS" id="PR00087">
    <property type="entry name" value="LIPOXYGENASE"/>
</dbReference>
<reference evidence="5 6" key="1">
    <citation type="journal article" date="2020" name="bioRxiv">
        <title>Sequence and annotation of 42 cannabis genomes reveals extensive copy number variation in cannabinoid synthesis and pathogen resistance genes.</title>
        <authorList>
            <person name="Mckernan K.J."/>
            <person name="Helbert Y."/>
            <person name="Kane L.T."/>
            <person name="Ebling H."/>
            <person name="Zhang L."/>
            <person name="Liu B."/>
            <person name="Eaton Z."/>
            <person name="Mclaughlin S."/>
            <person name="Kingan S."/>
            <person name="Baybayan P."/>
            <person name="Concepcion G."/>
            <person name="Jordan M."/>
            <person name="Riva A."/>
            <person name="Barbazuk W."/>
            <person name="Harkins T."/>
        </authorList>
    </citation>
    <scope>NUCLEOTIDE SEQUENCE [LARGE SCALE GENOMIC DNA]</scope>
    <source>
        <strain evidence="6">cv. Jamaican Lion 4</strain>
        <tissue evidence="5">Leaf</tissue>
    </source>
</reference>
<comment type="caution">
    <text evidence="5">The sequence shown here is derived from an EMBL/GenBank/DDBJ whole genome shotgun (WGS) entry which is preliminary data.</text>
</comment>
<dbReference type="PROSITE" id="PS00081">
    <property type="entry name" value="LIPOXYGENASE_2"/>
    <property type="match status" value="1"/>
</dbReference>
<keyword evidence="1" id="KW-0479">Metal-binding</keyword>
<dbReference type="Gene3D" id="3.10.450.60">
    <property type="match status" value="1"/>
</dbReference>
<dbReference type="InterPro" id="IPR013819">
    <property type="entry name" value="LipOase_C"/>
</dbReference>
<dbReference type="Pfam" id="PF00305">
    <property type="entry name" value="Lipoxygenase"/>
    <property type="match status" value="2"/>
</dbReference>
<evidence type="ECO:0000313" key="6">
    <source>
        <dbReference type="Proteomes" id="UP000525078"/>
    </source>
</evidence>
<dbReference type="InterPro" id="IPR000907">
    <property type="entry name" value="LipOase"/>
</dbReference>
<dbReference type="Proteomes" id="UP000525078">
    <property type="component" value="Unassembled WGS sequence"/>
</dbReference>
<dbReference type="InterPro" id="IPR027433">
    <property type="entry name" value="Lipoxygenase_dom_3"/>
</dbReference>
<dbReference type="Gene3D" id="1.20.245.10">
    <property type="entry name" value="Lipoxygenase-1, Domain 5"/>
    <property type="match status" value="1"/>
</dbReference>
<name>A0A7J6FMI2_CANSA</name>
<dbReference type="InterPro" id="IPR036226">
    <property type="entry name" value="LipOase_C_sf"/>
</dbReference>
<organism evidence="5 6">
    <name type="scientific">Cannabis sativa</name>
    <name type="common">Hemp</name>
    <name type="synonym">Marijuana</name>
    <dbReference type="NCBI Taxonomy" id="3483"/>
    <lineage>
        <taxon>Eukaryota</taxon>
        <taxon>Viridiplantae</taxon>
        <taxon>Streptophyta</taxon>
        <taxon>Embryophyta</taxon>
        <taxon>Tracheophyta</taxon>
        <taxon>Spermatophyta</taxon>
        <taxon>Magnoliopsida</taxon>
        <taxon>eudicotyledons</taxon>
        <taxon>Gunneridae</taxon>
        <taxon>Pentapetalae</taxon>
        <taxon>rosids</taxon>
        <taxon>fabids</taxon>
        <taxon>Rosales</taxon>
        <taxon>Cannabaceae</taxon>
        <taxon>Cannabis</taxon>
    </lineage>
</organism>
<dbReference type="PROSITE" id="PS51393">
    <property type="entry name" value="LIPOXYGENASE_3"/>
    <property type="match status" value="1"/>
</dbReference>
<keyword evidence="2" id="KW-0223">Dioxygenase</keyword>
<evidence type="ECO:0000313" key="5">
    <source>
        <dbReference type="EMBL" id="KAF4371926.1"/>
    </source>
</evidence>
<proteinExistence type="predicted"/>
<evidence type="ECO:0000256" key="1">
    <source>
        <dbReference type="ARBA" id="ARBA00022723"/>
    </source>
</evidence>
<dbReference type="AlphaFoldDB" id="A0A7J6FMI2"/>
<sequence length="333" mass="38463">MEWDRAYGYAKYNDLGDPDQSKVLSLAPTTEDEYYKSFEEVQKLFKDKGNFHENVPSIIASGDLKAWMDDEEFEREMIAGVHPVHIRRIMVLFLFSFSFGINNFDFRTTPNSRQKLKDYGDQDSKTTMAHIEKILKKLKNDDGFTVKQAIKEKRLFILDHHDTFMPYLNDINDKKTCTRGYASRTILLFTKNEDDYPKLMPDGPKSNGAVQIAQYIPLQTKTKKTIINMLNTHAVIEPFVIATNRQLSVLHPIHKLLQPHYRGTMSINAYARNVLVNAGGGIKQLFFPRKYAMESSSNVYKNNWAFDKQGLPADLINMQVFLYETCIVYSSHC</sequence>
<dbReference type="EMBL" id="JAATIP010000107">
    <property type="protein sequence ID" value="KAF4371926.1"/>
    <property type="molecule type" value="Genomic_DNA"/>
</dbReference>
<evidence type="ECO:0000259" key="4">
    <source>
        <dbReference type="PROSITE" id="PS51393"/>
    </source>
</evidence>
<dbReference type="GO" id="GO:0016702">
    <property type="term" value="F:oxidoreductase activity, acting on single donors with incorporation of molecular oxygen, incorporation of two atoms of oxygen"/>
    <property type="evidence" value="ECO:0007669"/>
    <property type="project" value="InterPro"/>
</dbReference>
<dbReference type="Gene3D" id="4.10.372.10">
    <property type="entry name" value="Lipoxygenase-1, Domain 3"/>
    <property type="match status" value="1"/>
</dbReference>
<dbReference type="InterPro" id="IPR020834">
    <property type="entry name" value="LipOase_CS"/>
</dbReference>
<evidence type="ECO:0000256" key="2">
    <source>
        <dbReference type="ARBA" id="ARBA00022964"/>
    </source>
</evidence>
<dbReference type="PANTHER" id="PTHR11771">
    <property type="entry name" value="LIPOXYGENASE"/>
    <property type="match status" value="1"/>
</dbReference>
<dbReference type="GO" id="GO:0034440">
    <property type="term" value="P:lipid oxidation"/>
    <property type="evidence" value="ECO:0007669"/>
    <property type="project" value="InterPro"/>
</dbReference>
<dbReference type="GO" id="GO:0046872">
    <property type="term" value="F:metal ion binding"/>
    <property type="evidence" value="ECO:0007669"/>
    <property type="project" value="UniProtKB-KW"/>
</dbReference>
<feature type="domain" description="Lipoxygenase" evidence="4">
    <location>
        <begin position="1"/>
        <end position="333"/>
    </location>
</feature>
<accession>A0A7J6FMI2</accession>
<keyword evidence="3" id="KW-0560">Oxidoreductase</keyword>
<dbReference type="SUPFAM" id="SSF48484">
    <property type="entry name" value="Lipoxigenase"/>
    <property type="match status" value="1"/>
</dbReference>